<dbReference type="PANTHER" id="PTHR33343:SF1">
    <property type="entry name" value="LARGE RIBOSOMAL SUBUNIT PROTEIN BL35M"/>
    <property type="match status" value="1"/>
</dbReference>
<evidence type="ECO:0000256" key="3">
    <source>
        <dbReference type="ARBA" id="ARBA00023274"/>
    </source>
</evidence>
<evidence type="ECO:0000313" key="8">
    <source>
        <dbReference type="EMBL" id="NNG36214.1"/>
    </source>
</evidence>
<evidence type="ECO:0000256" key="6">
    <source>
        <dbReference type="RuleBase" id="RU000568"/>
    </source>
</evidence>
<dbReference type="InterPro" id="IPR001706">
    <property type="entry name" value="Ribosomal_bL35"/>
</dbReference>
<accession>A0A849A5F2</accession>
<keyword evidence="9" id="KW-1185">Reference proteome</keyword>
<protein>
    <recommendedName>
        <fullName evidence="4 5">Large ribosomal subunit protein bL35</fullName>
    </recommendedName>
</protein>
<comment type="similarity">
    <text evidence="1 5 6">Belongs to the bacterial ribosomal protein bL35 family.</text>
</comment>
<dbReference type="GO" id="GO:0003735">
    <property type="term" value="F:structural constituent of ribosome"/>
    <property type="evidence" value="ECO:0007669"/>
    <property type="project" value="InterPro"/>
</dbReference>
<dbReference type="Gene3D" id="4.10.410.60">
    <property type="match status" value="1"/>
</dbReference>
<gene>
    <name evidence="5 8" type="primary">rpmI</name>
    <name evidence="8" type="ORF">HKD39_10905</name>
</gene>
<name>A0A849A5F2_9ACTN</name>
<sequence>MPKQKTHSGTKKRIRVTGTGKIVHAGSAKRHNLENKPTRRTRRSDGMHVLAKADVPRVKRMLGI</sequence>
<evidence type="ECO:0000256" key="1">
    <source>
        <dbReference type="ARBA" id="ARBA00006598"/>
    </source>
</evidence>
<evidence type="ECO:0000256" key="5">
    <source>
        <dbReference type="HAMAP-Rule" id="MF_00514"/>
    </source>
</evidence>
<dbReference type="HAMAP" id="MF_00514">
    <property type="entry name" value="Ribosomal_bL35"/>
    <property type="match status" value="1"/>
</dbReference>
<dbReference type="EMBL" id="JABEND010000005">
    <property type="protein sequence ID" value="NNG36214.1"/>
    <property type="molecule type" value="Genomic_DNA"/>
</dbReference>
<dbReference type="InterPro" id="IPR021137">
    <property type="entry name" value="Ribosomal_bL35-like"/>
</dbReference>
<dbReference type="SUPFAM" id="SSF143034">
    <property type="entry name" value="L35p-like"/>
    <property type="match status" value="1"/>
</dbReference>
<keyword evidence="2 5" id="KW-0689">Ribosomal protein</keyword>
<dbReference type="RefSeq" id="WP_171199886.1">
    <property type="nucleotide sequence ID" value="NZ_JABEND010000005.1"/>
</dbReference>
<evidence type="ECO:0000256" key="7">
    <source>
        <dbReference type="SAM" id="MobiDB-lite"/>
    </source>
</evidence>
<dbReference type="Pfam" id="PF01632">
    <property type="entry name" value="Ribosomal_L35p"/>
    <property type="match status" value="1"/>
</dbReference>
<dbReference type="GO" id="GO:0022625">
    <property type="term" value="C:cytosolic large ribosomal subunit"/>
    <property type="evidence" value="ECO:0007669"/>
    <property type="project" value="TreeGrafter"/>
</dbReference>
<dbReference type="PANTHER" id="PTHR33343">
    <property type="entry name" value="54S RIBOSOMAL PROTEIN BL35M"/>
    <property type="match status" value="1"/>
</dbReference>
<keyword evidence="3 5" id="KW-0687">Ribonucleoprotein</keyword>
<organism evidence="8 9">
    <name type="scientific">Nakamurella aerolata</name>
    <dbReference type="NCBI Taxonomy" id="1656892"/>
    <lineage>
        <taxon>Bacteria</taxon>
        <taxon>Bacillati</taxon>
        <taxon>Actinomycetota</taxon>
        <taxon>Actinomycetes</taxon>
        <taxon>Nakamurellales</taxon>
        <taxon>Nakamurellaceae</taxon>
        <taxon>Nakamurella</taxon>
    </lineage>
</organism>
<evidence type="ECO:0000256" key="4">
    <source>
        <dbReference type="ARBA" id="ARBA00071664"/>
    </source>
</evidence>
<proteinExistence type="inferred from homology"/>
<feature type="region of interest" description="Disordered" evidence="7">
    <location>
        <begin position="22"/>
        <end position="45"/>
    </location>
</feature>
<reference evidence="8 9" key="1">
    <citation type="submission" date="2020-05" db="EMBL/GenBank/DDBJ databases">
        <title>Nakamurella sp. DB0629 isolated from air conditioner.</title>
        <authorList>
            <person name="Kim D.H."/>
            <person name="Kim D.-U."/>
        </authorList>
    </citation>
    <scope>NUCLEOTIDE SEQUENCE [LARGE SCALE GENOMIC DNA]</scope>
    <source>
        <strain evidence="8 9">DB0629</strain>
    </source>
</reference>
<dbReference type="PRINTS" id="PR00064">
    <property type="entry name" value="RIBOSOMALL35"/>
</dbReference>
<evidence type="ECO:0000256" key="2">
    <source>
        <dbReference type="ARBA" id="ARBA00022980"/>
    </source>
</evidence>
<evidence type="ECO:0000313" key="9">
    <source>
        <dbReference type="Proteomes" id="UP000562984"/>
    </source>
</evidence>
<dbReference type="AlphaFoldDB" id="A0A849A5F2"/>
<dbReference type="NCBIfam" id="TIGR00001">
    <property type="entry name" value="rpmI_bact"/>
    <property type="match status" value="1"/>
</dbReference>
<dbReference type="Proteomes" id="UP000562984">
    <property type="component" value="Unassembled WGS sequence"/>
</dbReference>
<dbReference type="FunFam" id="4.10.410.60:FF:000001">
    <property type="entry name" value="50S ribosomal protein L35"/>
    <property type="match status" value="1"/>
</dbReference>
<comment type="caution">
    <text evidence="8">The sequence shown here is derived from an EMBL/GenBank/DDBJ whole genome shotgun (WGS) entry which is preliminary data.</text>
</comment>
<dbReference type="InterPro" id="IPR037229">
    <property type="entry name" value="Ribosomal_bL35_sf"/>
</dbReference>
<dbReference type="GO" id="GO:0006412">
    <property type="term" value="P:translation"/>
    <property type="evidence" value="ECO:0007669"/>
    <property type="project" value="UniProtKB-UniRule"/>
</dbReference>